<feature type="transmembrane region" description="Helical" evidence="1">
    <location>
        <begin position="210"/>
        <end position="229"/>
    </location>
</feature>
<reference evidence="2 3" key="1">
    <citation type="submission" date="2023-07" db="EMBL/GenBank/DDBJ databases">
        <title>Sequencing the genomes of 1000 actinobacteria strains.</title>
        <authorList>
            <person name="Klenk H.-P."/>
        </authorList>
    </citation>
    <scope>NUCLEOTIDE SEQUENCE [LARGE SCALE GENOMIC DNA]</scope>
    <source>
        <strain evidence="2 3">DSM 14555</strain>
    </source>
</reference>
<gene>
    <name evidence="2" type="ORF">JOE69_000390</name>
</gene>
<protein>
    <submittedName>
        <fullName evidence="2">Membrane protein implicated in regulation of membrane protease activity</fullName>
    </submittedName>
</protein>
<keyword evidence="2" id="KW-0645">Protease</keyword>
<keyword evidence="2" id="KW-0378">Hydrolase</keyword>
<evidence type="ECO:0000256" key="1">
    <source>
        <dbReference type="SAM" id="Phobius"/>
    </source>
</evidence>
<comment type="caution">
    <text evidence="2">The sequence shown here is derived from an EMBL/GenBank/DDBJ whole genome shotgun (WGS) entry which is preliminary data.</text>
</comment>
<feature type="transmembrane region" description="Helical" evidence="1">
    <location>
        <begin position="187"/>
        <end position="204"/>
    </location>
</feature>
<dbReference type="GO" id="GO:0008233">
    <property type="term" value="F:peptidase activity"/>
    <property type="evidence" value="ECO:0007669"/>
    <property type="project" value="UniProtKB-KW"/>
</dbReference>
<accession>A0ABU1J6V4</accession>
<keyword evidence="1" id="KW-1133">Transmembrane helix</keyword>
<feature type="transmembrane region" description="Helical" evidence="1">
    <location>
        <begin position="92"/>
        <end position="118"/>
    </location>
</feature>
<dbReference type="GO" id="GO:0006508">
    <property type="term" value="P:proteolysis"/>
    <property type="evidence" value="ECO:0007669"/>
    <property type="project" value="UniProtKB-KW"/>
</dbReference>
<dbReference type="Proteomes" id="UP001185069">
    <property type="component" value="Unassembled WGS sequence"/>
</dbReference>
<organism evidence="2 3">
    <name type="scientific">Arthrobacter russicus</name>
    <dbReference type="NCBI Taxonomy" id="172040"/>
    <lineage>
        <taxon>Bacteria</taxon>
        <taxon>Bacillati</taxon>
        <taxon>Actinomycetota</taxon>
        <taxon>Actinomycetes</taxon>
        <taxon>Micrococcales</taxon>
        <taxon>Micrococcaceae</taxon>
        <taxon>Arthrobacter</taxon>
    </lineage>
</organism>
<dbReference type="EMBL" id="JAVDQF010000001">
    <property type="protein sequence ID" value="MDR6268152.1"/>
    <property type="molecule type" value="Genomic_DNA"/>
</dbReference>
<dbReference type="RefSeq" id="WP_309795617.1">
    <property type="nucleotide sequence ID" value="NZ_BAAAHY010000006.1"/>
</dbReference>
<proteinExistence type="predicted"/>
<feature type="transmembrane region" description="Helical" evidence="1">
    <location>
        <begin position="12"/>
        <end position="36"/>
    </location>
</feature>
<feature type="transmembrane region" description="Helical" evidence="1">
    <location>
        <begin position="130"/>
        <end position="149"/>
    </location>
</feature>
<feature type="transmembrane region" description="Helical" evidence="1">
    <location>
        <begin position="56"/>
        <end position="80"/>
    </location>
</feature>
<keyword evidence="1" id="KW-0472">Membrane</keyword>
<evidence type="ECO:0000313" key="3">
    <source>
        <dbReference type="Proteomes" id="UP001185069"/>
    </source>
</evidence>
<sequence>MSQVREERFDRRFTAFGIGFPWVLAFCFAAVALMLRRAVPDPMGLHWSGQRADLTVGFPAFVLFAALSIAIPGAVCGAIAGARLHRRWLRRLLMGAAVFLSLLTASAGAGFLIGQQGISSADAGGFDSTVFALGSGAAVALGVIMMFTFQPDPRWTAQDERALAEEAAALAGTPRVVYWVHARSSSFVLLGMTLLLIGGLLLLLSPWITLALAVLVLAVTAFLFGRVSLPGSHEPEPHLRVQAAGLIPVLDLPLRQIRAVEVLEARVWDLGGPGVRWPRTGMQFLTRNGAALRVQTESHPAVLISAPDQAAARNLADQIRRRLQLDDGP</sequence>
<keyword evidence="1" id="KW-0812">Transmembrane</keyword>
<evidence type="ECO:0000313" key="2">
    <source>
        <dbReference type="EMBL" id="MDR6268152.1"/>
    </source>
</evidence>
<keyword evidence="3" id="KW-1185">Reference proteome</keyword>
<name>A0ABU1J6V4_9MICC</name>